<evidence type="ECO:0000256" key="5">
    <source>
        <dbReference type="ARBA" id="ARBA00022840"/>
    </source>
</evidence>
<dbReference type="GO" id="GO:0005524">
    <property type="term" value="F:ATP binding"/>
    <property type="evidence" value="ECO:0007669"/>
    <property type="project" value="UniProtKB-KW"/>
</dbReference>
<evidence type="ECO:0000256" key="4">
    <source>
        <dbReference type="ARBA" id="ARBA00022777"/>
    </source>
</evidence>
<keyword evidence="2" id="KW-0808">Transferase</keyword>
<dbReference type="EMBL" id="LJQD01000356">
    <property type="protein sequence ID" value="KPW93485.1"/>
    <property type="molecule type" value="Genomic_DNA"/>
</dbReference>
<evidence type="ECO:0000256" key="3">
    <source>
        <dbReference type="ARBA" id="ARBA00022741"/>
    </source>
</evidence>
<dbReference type="Pfam" id="PF07005">
    <property type="entry name" value="SBD_N"/>
    <property type="match status" value="1"/>
</dbReference>
<feature type="domain" description="Four-carbon acid sugar kinase nucleotide binding" evidence="8">
    <location>
        <begin position="248"/>
        <end position="399"/>
    </location>
</feature>
<evidence type="ECO:0000313" key="9">
    <source>
        <dbReference type="EMBL" id="KPW93485.1"/>
    </source>
</evidence>
<keyword evidence="5" id="KW-0067">ATP-binding</keyword>
<keyword evidence="6" id="KW-0119">Carbohydrate metabolism</keyword>
<evidence type="ECO:0000259" key="8">
    <source>
        <dbReference type="Pfam" id="PF17042"/>
    </source>
</evidence>
<dbReference type="InterPro" id="IPR031475">
    <property type="entry name" value="NBD_C"/>
</dbReference>
<evidence type="ECO:0000313" key="10">
    <source>
        <dbReference type="Proteomes" id="UP000050381"/>
    </source>
</evidence>
<dbReference type="GO" id="GO:0016301">
    <property type="term" value="F:kinase activity"/>
    <property type="evidence" value="ECO:0007669"/>
    <property type="project" value="UniProtKB-KW"/>
</dbReference>
<accession>A0A0P9S6C1</accession>
<sequence length="423" mass="44998">MPAAMSRGEFPGLLIIADDLSGAADCAADFASRIDTHVVLTGNAKDLSGVIAIDADSRRLDPQQAAEQNRAALQQQSRIGMALYKKIDSTLRGNVASEVDALQGLRGMALVAPAFPAMKRTTVQGVQLIDGVPVDQSDVWRNENLHGTGNLLDLFVAQGLRTQWLGLDTLRDSSRLKTTLRNALEQGVQALVCDAQLDSDLLQLAQASVAWHEELFWVGSAGLARHLPHAFELAEALPIKVEPRSPVLTVVGSMSRHSQAQADRLAQASKPLCLTLQPATLLNEDAHAEGSAAHLQLQQHLAAGRDVLVRLDQQQRDPAQAAMLSNALAQWLTPALPHAGSVVATGGETARAILIAAGIKRLTLFGELATGVVLAEARLGKHTLNVVTKAGGFGNPDTLLTAWQMLHAPAATGTPFNEEAFYV</sequence>
<dbReference type="AlphaFoldDB" id="A0A0P9S6C1"/>
<dbReference type="PATRIC" id="fig|264450.4.peg.5865"/>
<dbReference type="InterPro" id="IPR042213">
    <property type="entry name" value="NBD_C_sf"/>
</dbReference>
<dbReference type="Proteomes" id="UP000050381">
    <property type="component" value="Unassembled WGS sequence"/>
</dbReference>
<evidence type="ECO:0000256" key="6">
    <source>
        <dbReference type="ARBA" id="ARBA00023277"/>
    </source>
</evidence>
<dbReference type="SUPFAM" id="SSF142764">
    <property type="entry name" value="YgbK-like"/>
    <property type="match status" value="1"/>
</dbReference>
<comment type="caution">
    <text evidence="9">The sequence shown here is derived from an EMBL/GenBank/DDBJ whole genome shotgun (WGS) entry which is preliminary data.</text>
</comment>
<gene>
    <name evidence="9" type="ORF">ALO79_06484</name>
</gene>
<keyword evidence="4" id="KW-0418">Kinase</keyword>
<protein>
    <submittedName>
        <fullName evidence="9">Type III effector Hrp-dependent outer</fullName>
    </submittedName>
</protein>
<evidence type="ECO:0000256" key="1">
    <source>
        <dbReference type="ARBA" id="ARBA00005715"/>
    </source>
</evidence>
<dbReference type="InterPro" id="IPR037051">
    <property type="entry name" value="4-carb_acid_sugar_kinase_N_sf"/>
</dbReference>
<dbReference type="Gene3D" id="3.40.980.20">
    <property type="entry name" value="Four-carbon acid sugar kinase, nucleotide binding domain"/>
    <property type="match status" value="1"/>
</dbReference>
<name>A0A0P9S6C1_PSESX</name>
<reference evidence="9 10" key="1">
    <citation type="submission" date="2015-09" db="EMBL/GenBank/DDBJ databases">
        <title>Genome announcement of multiple Pseudomonas syringae strains.</title>
        <authorList>
            <person name="Thakur S."/>
            <person name="Wang P.W."/>
            <person name="Gong Y."/>
            <person name="Weir B.S."/>
            <person name="Guttman D.S."/>
        </authorList>
    </citation>
    <scope>NUCLEOTIDE SEQUENCE [LARGE SCALE GENOMIC DNA]</scope>
    <source>
        <strain evidence="9 10">ICMP9419</strain>
    </source>
</reference>
<dbReference type="InterPro" id="IPR010737">
    <property type="entry name" value="4-carb_acid_sugar_kinase_N"/>
</dbReference>
<evidence type="ECO:0000256" key="2">
    <source>
        <dbReference type="ARBA" id="ARBA00022679"/>
    </source>
</evidence>
<comment type="similarity">
    <text evidence="1">Belongs to the four-carbon acid sugar kinase family.</text>
</comment>
<keyword evidence="3" id="KW-0547">Nucleotide-binding</keyword>
<proteinExistence type="inferred from homology"/>
<dbReference type="Pfam" id="PF17042">
    <property type="entry name" value="NBD_C"/>
    <property type="match status" value="1"/>
</dbReference>
<dbReference type="Gene3D" id="3.40.50.10840">
    <property type="entry name" value="Putative sugar-binding, N-terminal domain"/>
    <property type="match status" value="1"/>
</dbReference>
<evidence type="ECO:0000259" key="7">
    <source>
        <dbReference type="Pfam" id="PF07005"/>
    </source>
</evidence>
<organism evidence="9 10">
    <name type="scientific">Pseudomonas syringae pv. castaneae</name>
    <dbReference type="NCBI Taxonomy" id="264450"/>
    <lineage>
        <taxon>Bacteria</taxon>
        <taxon>Pseudomonadati</taxon>
        <taxon>Pseudomonadota</taxon>
        <taxon>Gammaproteobacteria</taxon>
        <taxon>Pseudomonadales</taxon>
        <taxon>Pseudomonadaceae</taxon>
        <taxon>Pseudomonas</taxon>
        <taxon>Pseudomonas syringae</taxon>
    </lineage>
</organism>
<feature type="domain" description="Four-carbon acid sugar kinase N-terminal" evidence="7">
    <location>
        <begin position="13"/>
        <end position="227"/>
    </location>
</feature>